<reference evidence="7 8" key="1">
    <citation type="submission" date="2022-01" db="EMBL/GenBank/DDBJ databases">
        <title>Alkalihalobacillus sp. EGI L200015, a novel bacterium isolated from a salt lake sediment.</title>
        <authorList>
            <person name="Gao L."/>
            <person name="Fang B.-Z."/>
            <person name="Li W.-J."/>
        </authorList>
    </citation>
    <scope>NUCLEOTIDE SEQUENCE [LARGE SCALE GENOMIC DNA]</scope>
    <source>
        <strain evidence="7 8">KCTC 12718</strain>
    </source>
</reference>
<evidence type="ECO:0000256" key="4">
    <source>
        <dbReference type="ARBA" id="ARBA00023315"/>
    </source>
</evidence>
<evidence type="ECO:0000256" key="2">
    <source>
        <dbReference type="ARBA" id="ARBA00022490"/>
    </source>
</evidence>
<proteinExistence type="inferred from homology"/>
<keyword evidence="3 7" id="KW-0808">Transferase</keyword>
<dbReference type="Gene3D" id="3.40.630.30">
    <property type="match status" value="1"/>
</dbReference>
<dbReference type="NCBIfam" id="TIGR01575">
    <property type="entry name" value="rimI"/>
    <property type="match status" value="1"/>
</dbReference>
<dbReference type="PANTHER" id="PTHR43420">
    <property type="entry name" value="ACETYLTRANSFERASE"/>
    <property type="match status" value="1"/>
</dbReference>
<evidence type="ECO:0000259" key="6">
    <source>
        <dbReference type="PROSITE" id="PS51186"/>
    </source>
</evidence>
<evidence type="ECO:0000256" key="1">
    <source>
        <dbReference type="ARBA" id="ARBA00005395"/>
    </source>
</evidence>
<keyword evidence="7" id="KW-0689">Ribosomal protein</keyword>
<dbReference type="RefSeq" id="WP_236338775.1">
    <property type="nucleotide sequence ID" value="NZ_JAKIJS010000005.1"/>
</dbReference>
<dbReference type="Pfam" id="PF00583">
    <property type="entry name" value="Acetyltransf_1"/>
    <property type="match status" value="1"/>
</dbReference>
<name>A0ABS9H6M0_9BACL</name>
<dbReference type="InterPro" id="IPR006464">
    <property type="entry name" value="AcTrfase_RimI/Ard1"/>
</dbReference>
<dbReference type="GO" id="GO:0008999">
    <property type="term" value="F:protein-N-terminal-alanine acetyltransferase activity"/>
    <property type="evidence" value="ECO:0007669"/>
    <property type="project" value="UniProtKB-EC"/>
</dbReference>
<dbReference type="CDD" id="cd04301">
    <property type="entry name" value="NAT_SF"/>
    <property type="match status" value="1"/>
</dbReference>
<keyword evidence="2 5" id="KW-0963">Cytoplasm</keyword>
<dbReference type="InterPro" id="IPR050680">
    <property type="entry name" value="YpeA/RimI_acetyltransf"/>
</dbReference>
<evidence type="ECO:0000313" key="7">
    <source>
        <dbReference type="EMBL" id="MCF6139522.1"/>
    </source>
</evidence>
<dbReference type="PANTHER" id="PTHR43420:SF44">
    <property type="entry name" value="ACETYLTRANSFERASE YPEA"/>
    <property type="match status" value="1"/>
</dbReference>
<gene>
    <name evidence="7" type="primary">rimI</name>
    <name evidence="7" type="ORF">L2716_17540</name>
</gene>
<feature type="domain" description="N-acetyltransferase" evidence="6">
    <location>
        <begin position="5"/>
        <end position="149"/>
    </location>
</feature>
<comment type="function">
    <text evidence="5">Acetylates the N-terminal alanine of ribosomal protein bS18.</text>
</comment>
<dbReference type="InterPro" id="IPR016181">
    <property type="entry name" value="Acyl_CoA_acyltransferase"/>
</dbReference>
<keyword evidence="7" id="KW-0687">Ribonucleoprotein</keyword>
<dbReference type="EC" id="2.3.1.266" evidence="5"/>
<accession>A0ABS9H6M0</accession>
<comment type="caution">
    <text evidence="7">The sequence shown here is derived from an EMBL/GenBank/DDBJ whole genome shotgun (WGS) entry which is preliminary data.</text>
</comment>
<keyword evidence="4 7" id="KW-0012">Acyltransferase</keyword>
<dbReference type="PROSITE" id="PS51186">
    <property type="entry name" value="GNAT"/>
    <property type="match status" value="1"/>
</dbReference>
<dbReference type="EMBL" id="JAKIJS010000005">
    <property type="protein sequence ID" value="MCF6139522.1"/>
    <property type="molecule type" value="Genomic_DNA"/>
</dbReference>
<sequence length="149" mass="17149">MVENLTFRVMTLADIDDVMKIEEASFPNPWSRIAFHNEIENNQFATYLILEVDDQPVGYCGIWVIIDEAHITNIAIIPTYRGKKYGDALMKKSIEQAKSMGAKTMTLEVRLSNEVAQKLYRKYGFENGGIRRNYYTDNGEDALVMWVNL</sequence>
<organism evidence="7 8">
    <name type="scientific">Pseudalkalibacillus berkeleyi</name>
    <dbReference type="NCBI Taxonomy" id="1069813"/>
    <lineage>
        <taxon>Bacteria</taxon>
        <taxon>Bacillati</taxon>
        <taxon>Bacillota</taxon>
        <taxon>Bacilli</taxon>
        <taxon>Bacillales</taxon>
        <taxon>Fictibacillaceae</taxon>
        <taxon>Pseudalkalibacillus</taxon>
    </lineage>
</organism>
<dbReference type="GO" id="GO:0005840">
    <property type="term" value="C:ribosome"/>
    <property type="evidence" value="ECO:0007669"/>
    <property type="project" value="UniProtKB-KW"/>
</dbReference>
<keyword evidence="8" id="KW-1185">Reference proteome</keyword>
<comment type="catalytic activity">
    <reaction evidence="5">
        <text>N-terminal L-alanyl-[ribosomal protein bS18] + acetyl-CoA = N-terminal N(alpha)-acetyl-L-alanyl-[ribosomal protein bS18] + CoA + H(+)</text>
        <dbReference type="Rhea" id="RHEA:43756"/>
        <dbReference type="Rhea" id="RHEA-COMP:10676"/>
        <dbReference type="Rhea" id="RHEA-COMP:10677"/>
        <dbReference type="ChEBI" id="CHEBI:15378"/>
        <dbReference type="ChEBI" id="CHEBI:57287"/>
        <dbReference type="ChEBI" id="CHEBI:57288"/>
        <dbReference type="ChEBI" id="CHEBI:64718"/>
        <dbReference type="ChEBI" id="CHEBI:83683"/>
        <dbReference type="EC" id="2.3.1.266"/>
    </reaction>
</comment>
<comment type="similarity">
    <text evidence="1 5">Belongs to the acetyltransferase family. RimI subfamily.</text>
</comment>
<comment type="subcellular location">
    <subcellularLocation>
        <location evidence="5">Cytoplasm</location>
    </subcellularLocation>
</comment>
<evidence type="ECO:0000256" key="3">
    <source>
        <dbReference type="ARBA" id="ARBA00022679"/>
    </source>
</evidence>
<protein>
    <recommendedName>
        <fullName evidence="5">[Ribosomal protein bS18]-alanine N-acetyltransferase</fullName>
        <ecNumber evidence="5">2.3.1.266</ecNumber>
    </recommendedName>
</protein>
<evidence type="ECO:0000313" key="8">
    <source>
        <dbReference type="Proteomes" id="UP001649381"/>
    </source>
</evidence>
<evidence type="ECO:0000256" key="5">
    <source>
        <dbReference type="RuleBase" id="RU363094"/>
    </source>
</evidence>
<dbReference type="Proteomes" id="UP001649381">
    <property type="component" value="Unassembled WGS sequence"/>
</dbReference>
<dbReference type="SUPFAM" id="SSF55729">
    <property type="entry name" value="Acyl-CoA N-acyltransferases (Nat)"/>
    <property type="match status" value="1"/>
</dbReference>
<dbReference type="InterPro" id="IPR000182">
    <property type="entry name" value="GNAT_dom"/>
</dbReference>